<accession>A0A699VBZ5</accession>
<comment type="caution">
    <text evidence="1">The sequence shown here is derived from an EMBL/GenBank/DDBJ whole genome shotgun (WGS) entry which is preliminary data.</text>
</comment>
<dbReference type="EMBL" id="BKCJ011410599">
    <property type="protein sequence ID" value="GFD31111.1"/>
    <property type="molecule type" value="Genomic_DNA"/>
</dbReference>
<proteinExistence type="predicted"/>
<protein>
    <submittedName>
        <fullName evidence="1">Uncharacterized protein</fullName>
    </submittedName>
</protein>
<dbReference type="AlphaFoldDB" id="A0A699VBZ5"/>
<feature type="non-terminal residue" evidence="1">
    <location>
        <position position="1"/>
    </location>
</feature>
<gene>
    <name evidence="1" type="ORF">Tci_903080</name>
</gene>
<sequence length="67" mass="7252">NRSPQGSSRAADRPCRACAAGSWRNDRTACAPPPPATNARAQNRAGCRRRIGCWPPCRARFASSRQA</sequence>
<reference evidence="1" key="1">
    <citation type="journal article" date="2019" name="Sci. Rep.">
        <title>Draft genome of Tanacetum cinerariifolium, the natural source of mosquito coil.</title>
        <authorList>
            <person name="Yamashiro T."/>
            <person name="Shiraishi A."/>
            <person name="Satake H."/>
            <person name="Nakayama K."/>
        </authorList>
    </citation>
    <scope>NUCLEOTIDE SEQUENCE</scope>
</reference>
<organism evidence="1">
    <name type="scientific">Tanacetum cinerariifolium</name>
    <name type="common">Dalmatian daisy</name>
    <name type="synonym">Chrysanthemum cinerariifolium</name>
    <dbReference type="NCBI Taxonomy" id="118510"/>
    <lineage>
        <taxon>Eukaryota</taxon>
        <taxon>Viridiplantae</taxon>
        <taxon>Streptophyta</taxon>
        <taxon>Embryophyta</taxon>
        <taxon>Tracheophyta</taxon>
        <taxon>Spermatophyta</taxon>
        <taxon>Magnoliopsida</taxon>
        <taxon>eudicotyledons</taxon>
        <taxon>Gunneridae</taxon>
        <taxon>Pentapetalae</taxon>
        <taxon>asterids</taxon>
        <taxon>campanulids</taxon>
        <taxon>Asterales</taxon>
        <taxon>Asteraceae</taxon>
        <taxon>Asteroideae</taxon>
        <taxon>Anthemideae</taxon>
        <taxon>Anthemidinae</taxon>
        <taxon>Tanacetum</taxon>
    </lineage>
</organism>
<evidence type="ECO:0000313" key="1">
    <source>
        <dbReference type="EMBL" id="GFD31111.1"/>
    </source>
</evidence>
<name>A0A699VBZ5_TANCI</name>